<comment type="caution">
    <text evidence="1">The sequence shown here is derived from an EMBL/GenBank/DDBJ whole genome shotgun (WGS) entry which is preliminary data.</text>
</comment>
<keyword evidence="2" id="KW-1185">Reference proteome</keyword>
<proteinExistence type="predicted"/>
<reference evidence="1 2" key="2">
    <citation type="journal article" date="2022" name="Mol. Ecol. Resour.">
        <title>The genomes of chicory, endive, great burdock and yacon provide insights into Asteraceae paleo-polyploidization history and plant inulin production.</title>
        <authorList>
            <person name="Fan W."/>
            <person name="Wang S."/>
            <person name="Wang H."/>
            <person name="Wang A."/>
            <person name="Jiang F."/>
            <person name="Liu H."/>
            <person name="Zhao H."/>
            <person name="Xu D."/>
            <person name="Zhang Y."/>
        </authorList>
    </citation>
    <scope>NUCLEOTIDE SEQUENCE [LARGE SCALE GENOMIC DNA]</scope>
    <source>
        <strain evidence="2">cv. Punajuju</strain>
        <tissue evidence="1">Leaves</tissue>
    </source>
</reference>
<accession>A0ACB9GH19</accession>
<gene>
    <name evidence="1" type="ORF">L2E82_12789</name>
</gene>
<sequence length="73" mass="8103">MEIICDVKVEESLEDTTNAIILYVRSTTSDDMVNAVNVKSGGEIKDMNVGFLSYMLGMKVGFLLCIWEMMVGC</sequence>
<dbReference type="Proteomes" id="UP001055811">
    <property type="component" value="Linkage Group LG02"/>
</dbReference>
<organism evidence="1 2">
    <name type="scientific">Cichorium intybus</name>
    <name type="common">Chicory</name>
    <dbReference type="NCBI Taxonomy" id="13427"/>
    <lineage>
        <taxon>Eukaryota</taxon>
        <taxon>Viridiplantae</taxon>
        <taxon>Streptophyta</taxon>
        <taxon>Embryophyta</taxon>
        <taxon>Tracheophyta</taxon>
        <taxon>Spermatophyta</taxon>
        <taxon>Magnoliopsida</taxon>
        <taxon>eudicotyledons</taxon>
        <taxon>Gunneridae</taxon>
        <taxon>Pentapetalae</taxon>
        <taxon>asterids</taxon>
        <taxon>campanulids</taxon>
        <taxon>Asterales</taxon>
        <taxon>Asteraceae</taxon>
        <taxon>Cichorioideae</taxon>
        <taxon>Cichorieae</taxon>
        <taxon>Cichoriinae</taxon>
        <taxon>Cichorium</taxon>
    </lineage>
</organism>
<reference evidence="2" key="1">
    <citation type="journal article" date="2022" name="Mol. Ecol. Resour.">
        <title>The genomes of chicory, endive, great burdock and yacon provide insights into Asteraceae palaeo-polyploidization history and plant inulin production.</title>
        <authorList>
            <person name="Fan W."/>
            <person name="Wang S."/>
            <person name="Wang H."/>
            <person name="Wang A."/>
            <person name="Jiang F."/>
            <person name="Liu H."/>
            <person name="Zhao H."/>
            <person name="Xu D."/>
            <person name="Zhang Y."/>
        </authorList>
    </citation>
    <scope>NUCLEOTIDE SEQUENCE [LARGE SCALE GENOMIC DNA]</scope>
    <source>
        <strain evidence="2">cv. Punajuju</strain>
    </source>
</reference>
<dbReference type="EMBL" id="CM042010">
    <property type="protein sequence ID" value="KAI3782734.1"/>
    <property type="molecule type" value="Genomic_DNA"/>
</dbReference>
<evidence type="ECO:0000313" key="1">
    <source>
        <dbReference type="EMBL" id="KAI3782734.1"/>
    </source>
</evidence>
<name>A0ACB9GH19_CICIN</name>
<protein>
    <submittedName>
        <fullName evidence="1">Uncharacterized protein</fullName>
    </submittedName>
</protein>
<evidence type="ECO:0000313" key="2">
    <source>
        <dbReference type="Proteomes" id="UP001055811"/>
    </source>
</evidence>